<proteinExistence type="predicted"/>
<gene>
    <name evidence="1" type="ORF">Tco_0938543</name>
</gene>
<name>A0ABQ5DIE5_9ASTR</name>
<evidence type="ECO:0000313" key="2">
    <source>
        <dbReference type="Proteomes" id="UP001151760"/>
    </source>
</evidence>
<accession>A0ABQ5DIE5</accession>
<comment type="caution">
    <text evidence="1">The sequence shown here is derived from an EMBL/GenBank/DDBJ whole genome shotgun (WGS) entry which is preliminary data.</text>
</comment>
<evidence type="ECO:0000313" key="1">
    <source>
        <dbReference type="EMBL" id="GJT38678.1"/>
    </source>
</evidence>
<organism evidence="1 2">
    <name type="scientific">Tanacetum coccineum</name>
    <dbReference type="NCBI Taxonomy" id="301880"/>
    <lineage>
        <taxon>Eukaryota</taxon>
        <taxon>Viridiplantae</taxon>
        <taxon>Streptophyta</taxon>
        <taxon>Embryophyta</taxon>
        <taxon>Tracheophyta</taxon>
        <taxon>Spermatophyta</taxon>
        <taxon>Magnoliopsida</taxon>
        <taxon>eudicotyledons</taxon>
        <taxon>Gunneridae</taxon>
        <taxon>Pentapetalae</taxon>
        <taxon>asterids</taxon>
        <taxon>campanulids</taxon>
        <taxon>Asterales</taxon>
        <taxon>Asteraceae</taxon>
        <taxon>Asteroideae</taxon>
        <taxon>Anthemideae</taxon>
        <taxon>Anthemidinae</taxon>
        <taxon>Tanacetum</taxon>
    </lineage>
</organism>
<reference evidence="1" key="2">
    <citation type="submission" date="2022-01" db="EMBL/GenBank/DDBJ databases">
        <authorList>
            <person name="Yamashiro T."/>
            <person name="Shiraishi A."/>
            <person name="Satake H."/>
            <person name="Nakayama K."/>
        </authorList>
    </citation>
    <scope>NUCLEOTIDE SEQUENCE</scope>
</reference>
<protein>
    <submittedName>
        <fullName evidence="1">Uncharacterized protein</fullName>
    </submittedName>
</protein>
<keyword evidence="2" id="KW-1185">Reference proteome</keyword>
<dbReference type="Proteomes" id="UP001151760">
    <property type="component" value="Unassembled WGS sequence"/>
</dbReference>
<reference evidence="1" key="1">
    <citation type="journal article" date="2022" name="Int. J. Mol. Sci.">
        <title>Draft Genome of Tanacetum Coccineum: Genomic Comparison of Closely Related Tanacetum-Family Plants.</title>
        <authorList>
            <person name="Yamashiro T."/>
            <person name="Shiraishi A."/>
            <person name="Nakayama K."/>
            <person name="Satake H."/>
        </authorList>
    </citation>
    <scope>NUCLEOTIDE SEQUENCE</scope>
</reference>
<dbReference type="EMBL" id="BQNB010015322">
    <property type="protein sequence ID" value="GJT38678.1"/>
    <property type="molecule type" value="Genomic_DNA"/>
</dbReference>
<sequence>MFGFTEWLELHKLVFRKKGTANDQLLKNLKAKFKRVATTADKLNIPPRYQLTDFKLPPAKRKRKRITETLKEVFVSQDVVVDGMHINLTPPLGITSAKFVQVIKKLEVEILYYNGNFDLVFQRKVYDELIWVIEARLDVVATREIVENNLDGMGFE</sequence>